<name>G0MTY7_CAEBE</name>
<evidence type="ECO:0000313" key="5">
    <source>
        <dbReference type="Proteomes" id="UP000008068"/>
    </source>
</evidence>
<evidence type="ECO:0000256" key="1">
    <source>
        <dbReference type="ARBA" id="ARBA00022574"/>
    </source>
</evidence>
<dbReference type="PANTHER" id="PTHR15574:SF43">
    <property type="entry name" value="DDB1- AND CUL4-ASSOCIATED FACTOR 5"/>
    <property type="match status" value="1"/>
</dbReference>
<evidence type="ECO:0000256" key="2">
    <source>
        <dbReference type="ARBA" id="ARBA00022737"/>
    </source>
</evidence>
<dbReference type="GO" id="GO:0080008">
    <property type="term" value="C:Cul4-RING E3 ubiquitin ligase complex"/>
    <property type="evidence" value="ECO:0007669"/>
    <property type="project" value="TreeGrafter"/>
</dbReference>
<dbReference type="Pfam" id="PF00400">
    <property type="entry name" value="WD40"/>
    <property type="match status" value="1"/>
</dbReference>
<dbReference type="InterPro" id="IPR036322">
    <property type="entry name" value="WD40_repeat_dom_sf"/>
</dbReference>
<gene>
    <name evidence="4" type="ORF">CAEBREN_18893</name>
</gene>
<dbReference type="eggNOG" id="KOG4227">
    <property type="taxonomic scope" value="Eukaryota"/>
</dbReference>
<dbReference type="OrthoDB" id="4869960at2759"/>
<keyword evidence="1 3" id="KW-0853">WD repeat</keyword>
<dbReference type="SUPFAM" id="SSF50978">
    <property type="entry name" value="WD40 repeat-like"/>
    <property type="match status" value="1"/>
</dbReference>
<keyword evidence="5" id="KW-1185">Reference proteome</keyword>
<dbReference type="InterPro" id="IPR015943">
    <property type="entry name" value="WD40/YVTN_repeat-like_dom_sf"/>
</dbReference>
<proteinExistence type="predicted"/>
<organism evidence="5">
    <name type="scientific">Caenorhabditis brenneri</name>
    <name type="common">Nematode worm</name>
    <dbReference type="NCBI Taxonomy" id="135651"/>
    <lineage>
        <taxon>Eukaryota</taxon>
        <taxon>Metazoa</taxon>
        <taxon>Ecdysozoa</taxon>
        <taxon>Nematoda</taxon>
        <taxon>Chromadorea</taxon>
        <taxon>Rhabditida</taxon>
        <taxon>Rhabditina</taxon>
        <taxon>Rhabditomorpha</taxon>
        <taxon>Rhabditoidea</taxon>
        <taxon>Rhabditidae</taxon>
        <taxon>Peloderinae</taxon>
        <taxon>Caenorhabditis</taxon>
    </lineage>
</organism>
<dbReference type="STRING" id="135651.G0MTY7"/>
<evidence type="ECO:0000313" key="4">
    <source>
        <dbReference type="EMBL" id="EGT43567.1"/>
    </source>
</evidence>
<reference evidence="5" key="1">
    <citation type="submission" date="2011-07" db="EMBL/GenBank/DDBJ databases">
        <authorList>
            <consortium name="Caenorhabditis brenneri Sequencing and Analysis Consortium"/>
            <person name="Wilson R.K."/>
        </authorList>
    </citation>
    <scope>NUCLEOTIDE SEQUENCE [LARGE SCALE GENOMIC DNA]</scope>
    <source>
        <strain evidence="5">PB2801</strain>
    </source>
</reference>
<dbReference type="Proteomes" id="UP000008068">
    <property type="component" value="Unassembled WGS sequence"/>
</dbReference>
<dbReference type="PANTHER" id="PTHR15574">
    <property type="entry name" value="WD REPEAT DOMAIN-CONTAINING FAMILY"/>
    <property type="match status" value="1"/>
</dbReference>
<accession>G0MTY7</accession>
<dbReference type="AlphaFoldDB" id="G0MTY7"/>
<dbReference type="GO" id="GO:0045717">
    <property type="term" value="P:negative regulation of fatty acid biosynthetic process"/>
    <property type="evidence" value="ECO:0007669"/>
    <property type="project" value="TreeGrafter"/>
</dbReference>
<dbReference type="SMART" id="SM00320">
    <property type="entry name" value="WD40"/>
    <property type="match status" value="2"/>
</dbReference>
<dbReference type="PROSITE" id="PS50082">
    <property type="entry name" value="WD_REPEATS_2"/>
    <property type="match status" value="1"/>
</dbReference>
<dbReference type="InterPro" id="IPR045151">
    <property type="entry name" value="DCAF8"/>
</dbReference>
<keyword evidence="2" id="KW-0677">Repeat</keyword>
<evidence type="ECO:0000256" key="3">
    <source>
        <dbReference type="PROSITE-ProRule" id="PRU00221"/>
    </source>
</evidence>
<dbReference type="Gene3D" id="2.130.10.10">
    <property type="entry name" value="YVTN repeat-like/Quinoprotein amine dehydrogenase"/>
    <property type="match status" value="1"/>
</dbReference>
<dbReference type="InterPro" id="IPR001680">
    <property type="entry name" value="WD40_rpt"/>
</dbReference>
<dbReference type="OMA" id="IVMERTH"/>
<dbReference type="EMBL" id="GL379811">
    <property type="protein sequence ID" value="EGT43567.1"/>
    <property type="molecule type" value="Genomic_DNA"/>
</dbReference>
<sequence length="286" mass="32747">MEEEGEPTVKPIVVQRPTVSKTPMRIDTFLQNRELASNKRIVRTFNADFAKNDFCQKDIREHTGCVNSVQFSHGEQLLATGGDDLRSRIWRVDDLMLQKTPKPIMKATEGHTSNIFSLEFDLEERNIFSGERRGCILKHDIETSQCAYATESQRRTGDVYSLHHHPFDAHVILVAHAHSISILDDRDQGRQTSLLTTDYHRREFFSAEFHPISPVLMLINGESDGPNVYDRRNPSAPFYDRTVFTGLPNSPETWMGASWSPSGNQFMAIRRTSTPLYFDVRGKFQN</sequence>
<feature type="repeat" description="WD" evidence="3">
    <location>
        <begin position="59"/>
        <end position="100"/>
    </location>
</feature>
<dbReference type="HOGENOM" id="CLU_973963_0_0_1"/>
<dbReference type="PROSITE" id="PS50294">
    <property type="entry name" value="WD_REPEATS_REGION"/>
    <property type="match status" value="1"/>
</dbReference>
<protein>
    <submittedName>
        <fullName evidence="4">Uncharacterized protein</fullName>
    </submittedName>
</protein>
<dbReference type="InParanoid" id="G0MTY7"/>
<dbReference type="GO" id="GO:0005737">
    <property type="term" value="C:cytoplasm"/>
    <property type="evidence" value="ECO:0007669"/>
    <property type="project" value="TreeGrafter"/>
</dbReference>